<evidence type="ECO:0000256" key="11">
    <source>
        <dbReference type="SAM" id="Phobius"/>
    </source>
</evidence>
<proteinExistence type="inferred from homology"/>
<keyword evidence="7" id="KW-0862">Zinc</keyword>
<keyword evidence="10 11" id="KW-0472">Membrane</keyword>
<dbReference type="GO" id="GO:0000287">
    <property type="term" value="F:magnesium ion binding"/>
    <property type="evidence" value="ECO:0007669"/>
    <property type="project" value="TreeGrafter"/>
</dbReference>
<gene>
    <name evidence="12" type="primary">zntB</name>
    <name evidence="12" type="ORF">G3M78_15285</name>
</gene>
<dbReference type="GO" id="GO:0005886">
    <property type="term" value="C:plasma membrane"/>
    <property type="evidence" value="ECO:0007669"/>
    <property type="project" value="UniProtKB-SubCell"/>
</dbReference>
<dbReference type="GO" id="GO:0015087">
    <property type="term" value="F:cobalt ion transmembrane transporter activity"/>
    <property type="evidence" value="ECO:0007669"/>
    <property type="project" value="TreeGrafter"/>
</dbReference>
<evidence type="ECO:0000313" key="13">
    <source>
        <dbReference type="Proteomes" id="UP000594464"/>
    </source>
</evidence>
<evidence type="ECO:0000256" key="5">
    <source>
        <dbReference type="ARBA" id="ARBA00022519"/>
    </source>
</evidence>
<dbReference type="AlphaFoldDB" id="A0A7T0G4R8"/>
<protein>
    <submittedName>
        <fullName evidence="12">Zinc transporter ZntB</fullName>
    </submittedName>
</protein>
<dbReference type="SUPFAM" id="SSF143865">
    <property type="entry name" value="CorA soluble domain-like"/>
    <property type="match status" value="1"/>
</dbReference>
<feature type="transmembrane region" description="Helical" evidence="11">
    <location>
        <begin position="264"/>
        <end position="286"/>
    </location>
</feature>
<evidence type="ECO:0000256" key="6">
    <source>
        <dbReference type="ARBA" id="ARBA00022692"/>
    </source>
</evidence>
<evidence type="ECO:0000256" key="4">
    <source>
        <dbReference type="ARBA" id="ARBA00022475"/>
    </source>
</evidence>
<dbReference type="CDD" id="cd12833">
    <property type="entry name" value="ZntB-like_1"/>
    <property type="match status" value="1"/>
</dbReference>
<accession>A0A7T0G4R8</accession>
<sequence>MLNEGGLIAAYILDGKGKGIKIGWEEIRSWTPDKGILWVHLDYTSAEAQQWINQEAHLEEVPKGSLLEVETRPRCALYSDGLLLTLRGVNLLPLSDPEDMVAIRIWIEENRIISTRKRKLLSVEDLRNSIEKGSGPRTPAEFLVELSDRLVNRMADVIDQIDDSVDHLQDQVLTEESHQLRPIIAGCRRQAIALRRYLGPQREALSKLYNERVQWLEDVDRMRLREISDRMMRYIEDLDTSRERASVAQEELMSRLSENMEKRMYVISIVSVVFLPLSFITGLLGINVGGIPGSEDKTAFMMVCIFLIIMVAIQFWIFKIKKWL</sequence>
<dbReference type="Gene3D" id="1.20.58.340">
    <property type="entry name" value="Magnesium transport protein CorA, transmembrane region"/>
    <property type="match status" value="2"/>
</dbReference>
<evidence type="ECO:0000256" key="10">
    <source>
        <dbReference type="ARBA" id="ARBA00023136"/>
    </source>
</evidence>
<dbReference type="Proteomes" id="UP000594464">
    <property type="component" value="Chromosome"/>
</dbReference>
<dbReference type="KEGG" id="nva:G3M78_15285"/>
<dbReference type="Pfam" id="PF01544">
    <property type="entry name" value="CorA"/>
    <property type="match status" value="1"/>
</dbReference>
<dbReference type="InterPro" id="IPR045861">
    <property type="entry name" value="CorA_cytoplasmic_dom"/>
</dbReference>
<dbReference type="PANTHER" id="PTHR46494:SF3">
    <property type="entry name" value="ZINC TRANSPORT PROTEIN ZNTB"/>
    <property type="match status" value="1"/>
</dbReference>
<dbReference type="InterPro" id="IPR045863">
    <property type="entry name" value="CorA_TM1_TM2"/>
</dbReference>
<dbReference type="GO" id="GO:0050897">
    <property type="term" value="F:cobalt ion binding"/>
    <property type="evidence" value="ECO:0007669"/>
    <property type="project" value="TreeGrafter"/>
</dbReference>
<keyword evidence="8 11" id="KW-1133">Transmembrane helix</keyword>
<name>A0A7T0G4R8_9BACT</name>
<evidence type="ECO:0000256" key="1">
    <source>
        <dbReference type="ARBA" id="ARBA00004651"/>
    </source>
</evidence>
<dbReference type="SUPFAM" id="SSF144083">
    <property type="entry name" value="Magnesium transport protein CorA, transmembrane region"/>
    <property type="match status" value="1"/>
</dbReference>
<keyword evidence="6 11" id="KW-0812">Transmembrane</keyword>
<dbReference type="GO" id="GO:0015095">
    <property type="term" value="F:magnesium ion transmembrane transporter activity"/>
    <property type="evidence" value="ECO:0007669"/>
    <property type="project" value="TreeGrafter"/>
</dbReference>
<feature type="transmembrane region" description="Helical" evidence="11">
    <location>
        <begin position="298"/>
        <end position="318"/>
    </location>
</feature>
<keyword evidence="5" id="KW-0997">Cell inner membrane</keyword>
<organism evidence="12 13">
    <name type="scientific">Candidatus Nitrohelix vancouverensis</name>
    <dbReference type="NCBI Taxonomy" id="2705534"/>
    <lineage>
        <taxon>Bacteria</taxon>
        <taxon>Pseudomonadati</taxon>
        <taxon>Nitrospinota/Tectimicrobiota group</taxon>
        <taxon>Nitrospinota</taxon>
        <taxon>Nitrospinia</taxon>
        <taxon>Nitrospinales</taxon>
        <taxon>Nitrospinaceae</taxon>
        <taxon>Candidatus Nitrohelix</taxon>
    </lineage>
</organism>
<evidence type="ECO:0000256" key="2">
    <source>
        <dbReference type="ARBA" id="ARBA00009765"/>
    </source>
</evidence>
<dbReference type="InterPro" id="IPR002523">
    <property type="entry name" value="MgTranspt_CorA/ZnTranspt_ZntB"/>
</dbReference>
<keyword evidence="3" id="KW-0813">Transport</keyword>
<evidence type="ECO:0000313" key="12">
    <source>
        <dbReference type="EMBL" id="QPJ66690.1"/>
    </source>
</evidence>
<comment type="similarity">
    <text evidence="2">Belongs to the CorA metal ion transporter (MIT) (TC 1.A.35) family.</text>
</comment>
<evidence type="ECO:0000256" key="8">
    <source>
        <dbReference type="ARBA" id="ARBA00022989"/>
    </source>
</evidence>
<dbReference type="Gene3D" id="3.30.460.20">
    <property type="entry name" value="CorA soluble domain-like"/>
    <property type="match status" value="1"/>
</dbReference>
<keyword evidence="9" id="KW-0406">Ion transport</keyword>
<comment type="subcellular location">
    <subcellularLocation>
        <location evidence="1">Cell membrane</location>
        <topology evidence="1">Multi-pass membrane protein</topology>
    </subcellularLocation>
</comment>
<evidence type="ECO:0000256" key="7">
    <source>
        <dbReference type="ARBA" id="ARBA00022833"/>
    </source>
</evidence>
<dbReference type="EMBL" id="CP048620">
    <property type="protein sequence ID" value="QPJ66690.1"/>
    <property type="molecule type" value="Genomic_DNA"/>
</dbReference>
<dbReference type="PANTHER" id="PTHR46494">
    <property type="entry name" value="CORA FAMILY METAL ION TRANSPORTER (EUROFUNG)"/>
    <property type="match status" value="1"/>
</dbReference>
<dbReference type="NCBIfam" id="NF007092">
    <property type="entry name" value="PRK09546.1"/>
    <property type="match status" value="1"/>
</dbReference>
<reference evidence="13" key="1">
    <citation type="submission" date="2020-02" db="EMBL/GenBank/DDBJ databases">
        <title>Genomic and physiological characterization of two novel Nitrospinaceae genera.</title>
        <authorList>
            <person name="Mueller A.J."/>
            <person name="Jung M.-Y."/>
            <person name="Strachan C.R."/>
            <person name="Herbold C.W."/>
            <person name="Kirkegaard R.H."/>
            <person name="Daims H."/>
        </authorList>
    </citation>
    <scope>NUCLEOTIDE SEQUENCE [LARGE SCALE GENOMIC DNA]</scope>
</reference>
<evidence type="ECO:0000256" key="3">
    <source>
        <dbReference type="ARBA" id="ARBA00022448"/>
    </source>
</evidence>
<evidence type="ECO:0000256" key="9">
    <source>
        <dbReference type="ARBA" id="ARBA00023065"/>
    </source>
</evidence>
<keyword evidence="4" id="KW-1003">Cell membrane</keyword>